<gene>
    <name evidence="6" type="ORF">CERSUDRAFT_45824</name>
</gene>
<sequence>MLPPPPPPREATDIFYITDQVLADRLQFIEEIGQGNWGSVWLCRPKPDGSNSHAPTSKIAVKLVHRRQASQSFKKTTAARVKSLWNEMKIVRSLREEPHRSIIPFDSFIITPSYALITMPYHPHLIPVEVPEQYSREWFRSLLSGVEFLHERGIVHNDIKPANILLSYQNVPIFIDFGFAEQYNLKSTYAFHSNLSYGTPEYLSPERARGLPHDTRKSDVWSLGVAFFEILHGRTPFEACAGEEFCSHADLERYWNRTLKGKWLGSWKMSKGLERLLRRMIQPNADLRCTASHAMSDSYWAQKEIQSPAHAQHSMSFF</sequence>
<dbReference type="PANTHER" id="PTHR24348">
    <property type="entry name" value="SERINE/THREONINE-PROTEIN KINASE UNC-51-RELATED"/>
    <property type="match status" value="1"/>
</dbReference>
<accession>M2RP21</accession>
<keyword evidence="1 3" id="KW-0547">Nucleotide-binding</keyword>
<evidence type="ECO:0000256" key="4">
    <source>
        <dbReference type="RuleBase" id="RU000304"/>
    </source>
</evidence>
<dbReference type="Pfam" id="PF00069">
    <property type="entry name" value="Pkinase"/>
    <property type="match status" value="1"/>
</dbReference>
<protein>
    <recommendedName>
        <fullName evidence="5">Protein kinase domain-containing protein</fullName>
    </recommendedName>
</protein>
<dbReference type="GO" id="GO:0010506">
    <property type="term" value="P:regulation of autophagy"/>
    <property type="evidence" value="ECO:0007669"/>
    <property type="project" value="InterPro"/>
</dbReference>
<keyword evidence="4" id="KW-0808">Transferase</keyword>
<evidence type="ECO:0000259" key="5">
    <source>
        <dbReference type="PROSITE" id="PS50011"/>
    </source>
</evidence>
<comment type="similarity">
    <text evidence="4">Belongs to the protein kinase superfamily.</text>
</comment>
<evidence type="ECO:0000313" key="7">
    <source>
        <dbReference type="Proteomes" id="UP000016930"/>
    </source>
</evidence>
<keyword evidence="2 3" id="KW-0067">ATP-binding</keyword>
<dbReference type="PANTHER" id="PTHR24348:SF68">
    <property type="entry name" value="SERINE_THREONINE-PROTEIN KINASE ATG1C"/>
    <property type="match status" value="1"/>
</dbReference>
<dbReference type="CDD" id="cd14014">
    <property type="entry name" value="STKc_PknB_like"/>
    <property type="match status" value="1"/>
</dbReference>
<dbReference type="HOGENOM" id="CLU_037351_0_0_1"/>
<dbReference type="InterPro" id="IPR011009">
    <property type="entry name" value="Kinase-like_dom_sf"/>
</dbReference>
<dbReference type="STRING" id="914234.M2RP21"/>
<feature type="domain" description="Protein kinase" evidence="5">
    <location>
        <begin position="26"/>
        <end position="300"/>
    </location>
</feature>
<dbReference type="OrthoDB" id="68483at2759"/>
<evidence type="ECO:0000256" key="1">
    <source>
        <dbReference type="ARBA" id="ARBA00022741"/>
    </source>
</evidence>
<evidence type="ECO:0000256" key="2">
    <source>
        <dbReference type="ARBA" id="ARBA00022840"/>
    </source>
</evidence>
<dbReference type="SMART" id="SM00220">
    <property type="entry name" value="S_TKc"/>
    <property type="match status" value="1"/>
</dbReference>
<dbReference type="InterPro" id="IPR008271">
    <property type="entry name" value="Ser/Thr_kinase_AS"/>
</dbReference>
<evidence type="ECO:0000256" key="3">
    <source>
        <dbReference type="PROSITE-ProRule" id="PRU10141"/>
    </source>
</evidence>
<dbReference type="SUPFAM" id="SSF56112">
    <property type="entry name" value="Protein kinase-like (PK-like)"/>
    <property type="match status" value="1"/>
</dbReference>
<name>M2RP21_CERS8</name>
<proteinExistence type="inferred from homology"/>
<organism evidence="6 7">
    <name type="scientific">Ceriporiopsis subvermispora (strain B)</name>
    <name type="common">White-rot fungus</name>
    <name type="synonym">Gelatoporia subvermispora</name>
    <dbReference type="NCBI Taxonomy" id="914234"/>
    <lineage>
        <taxon>Eukaryota</taxon>
        <taxon>Fungi</taxon>
        <taxon>Dikarya</taxon>
        <taxon>Basidiomycota</taxon>
        <taxon>Agaricomycotina</taxon>
        <taxon>Agaricomycetes</taxon>
        <taxon>Polyporales</taxon>
        <taxon>Gelatoporiaceae</taxon>
        <taxon>Gelatoporia</taxon>
    </lineage>
</organism>
<dbReference type="InterPro" id="IPR000719">
    <property type="entry name" value="Prot_kinase_dom"/>
</dbReference>
<dbReference type="GO" id="GO:0005524">
    <property type="term" value="F:ATP binding"/>
    <property type="evidence" value="ECO:0007669"/>
    <property type="project" value="UniProtKB-UniRule"/>
</dbReference>
<dbReference type="PROSITE" id="PS00108">
    <property type="entry name" value="PROTEIN_KINASE_ST"/>
    <property type="match status" value="1"/>
</dbReference>
<reference evidence="6 7" key="1">
    <citation type="journal article" date="2012" name="Proc. Natl. Acad. Sci. U.S.A.">
        <title>Comparative genomics of Ceriporiopsis subvermispora and Phanerochaete chrysosporium provide insight into selective ligninolysis.</title>
        <authorList>
            <person name="Fernandez-Fueyo E."/>
            <person name="Ruiz-Duenas F.J."/>
            <person name="Ferreira P."/>
            <person name="Floudas D."/>
            <person name="Hibbett D.S."/>
            <person name="Canessa P."/>
            <person name="Larrondo L.F."/>
            <person name="James T.Y."/>
            <person name="Seelenfreund D."/>
            <person name="Lobos S."/>
            <person name="Polanco R."/>
            <person name="Tello M."/>
            <person name="Honda Y."/>
            <person name="Watanabe T."/>
            <person name="Watanabe T."/>
            <person name="Ryu J.S."/>
            <person name="Kubicek C.P."/>
            <person name="Schmoll M."/>
            <person name="Gaskell J."/>
            <person name="Hammel K.E."/>
            <person name="St John F.J."/>
            <person name="Vanden Wymelenberg A."/>
            <person name="Sabat G."/>
            <person name="Splinter BonDurant S."/>
            <person name="Syed K."/>
            <person name="Yadav J.S."/>
            <person name="Doddapaneni H."/>
            <person name="Subramanian V."/>
            <person name="Lavin J.L."/>
            <person name="Oguiza J.A."/>
            <person name="Perez G."/>
            <person name="Pisabarro A.G."/>
            <person name="Ramirez L."/>
            <person name="Santoyo F."/>
            <person name="Master E."/>
            <person name="Coutinho P.M."/>
            <person name="Henrissat B."/>
            <person name="Lombard V."/>
            <person name="Magnuson J.K."/>
            <person name="Kuees U."/>
            <person name="Hori C."/>
            <person name="Igarashi K."/>
            <person name="Samejima M."/>
            <person name="Held B.W."/>
            <person name="Barry K.W."/>
            <person name="LaButti K.M."/>
            <person name="Lapidus A."/>
            <person name="Lindquist E.A."/>
            <person name="Lucas S.M."/>
            <person name="Riley R."/>
            <person name="Salamov A.A."/>
            <person name="Hoffmeister D."/>
            <person name="Schwenk D."/>
            <person name="Hadar Y."/>
            <person name="Yarden O."/>
            <person name="de Vries R.P."/>
            <person name="Wiebenga A."/>
            <person name="Stenlid J."/>
            <person name="Eastwood D."/>
            <person name="Grigoriev I.V."/>
            <person name="Berka R.M."/>
            <person name="Blanchette R.A."/>
            <person name="Kersten P."/>
            <person name="Martinez A.T."/>
            <person name="Vicuna R."/>
            <person name="Cullen D."/>
        </authorList>
    </citation>
    <scope>NUCLEOTIDE SEQUENCE [LARGE SCALE GENOMIC DNA]</scope>
    <source>
        <strain evidence="6 7">B</strain>
    </source>
</reference>
<dbReference type="PROSITE" id="PS50011">
    <property type="entry name" value="PROTEIN_KINASE_DOM"/>
    <property type="match status" value="1"/>
</dbReference>
<dbReference type="AlphaFoldDB" id="M2RP21"/>
<dbReference type="Proteomes" id="UP000016930">
    <property type="component" value="Unassembled WGS sequence"/>
</dbReference>
<evidence type="ECO:0000313" key="6">
    <source>
        <dbReference type="EMBL" id="EMD40192.1"/>
    </source>
</evidence>
<keyword evidence="4" id="KW-0723">Serine/threonine-protein kinase</keyword>
<dbReference type="EMBL" id="KB445793">
    <property type="protein sequence ID" value="EMD40192.1"/>
    <property type="molecule type" value="Genomic_DNA"/>
</dbReference>
<keyword evidence="4" id="KW-0418">Kinase</keyword>
<feature type="binding site" evidence="3">
    <location>
        <position position="62"/>
    </location>
    <ligand>
        <name>ATP</name>
        <dbReference type="ChEBI" id="CHEBI:30616"/>
    </ligand>
</feature>
<dbReference type="PROSITE" id="PS00107">
    <property type="entry name" value="PROTEIN_KINASE_ATP"/>
    <property type="match status" value="1"/>
</dbReference>
<dbReference type="InterPro" id="IPR045269">
    <property type="entry name" value="Atg1-like"/>
</dbReference>
<keyword evidence="7" id="KW-1185">Reference proteome</keyword>
<dbReference type="InterPro" id="IPR017441">
    <property type="entry name" value="Protein_kinase_ATP_BS"/>
</dbReference>
<dbReference type="GO" id="GO:0004674">
    <property type="term" value="F:protein serine/threonine kinase activity"/>
    <property type="evidence" value="ECO:0007669"/>
    <property type="project" value="UniProtKB-KW"/>
</dbReference>
<dbReference type="Gene3D" id="1.10.510.10">
    <property type="entry name" value="Transferase(Phosphotransferase) domain 1"/>
    <property type="match status" value="1"/>
</dbReference>
<dbReference type="GO" id="GO:0005737">
    <property type="term" value="C:cytoplasm"/>
    <property type="evidence" value="ECO:0007669"/>
    <property type="project" value="TreeGrafter"/>
</dbReference>